<dbReference type="OMA" id="TYDKATT"/>
<evidence type="ECO:0000313" key="4">
    <source>
        <dbReference type="Proteomes" id="UP000234212"/>
    </source>
</evidence>
<organism evidence="1 6">
    <name type="scientific">Lacticaseibacillus rhamnosus</name>
    <name type="common">Lactobacillus rhamnosus</name>
    <dbReference type="NCBI Taxonomy" id="47715"/>
    <lineage>
        <taxon>Bacteria</taxon>
        <taxon>Bacillati</taxon>
        <taxon>Bacillota</taxon>
        <taxon>Bacilli</taxon>
        <taxon>Lactobacillales</taxon>
        <taxon>Lactobacillaceae</taxon>
        <taxon>Lacticaseibacillus</taxon>
    </lineage>
</organism>
<dbReference type="SUPFAM" id="SSF143567">
    <property type="entry name" value="YkuJ-like"/>
    <property type="match status" value="1"/>
</dbReference>
<dbReference type="OrthoDB" id="2361638at2"/>
<dbReference type="EMBL" id="PKJX01000013">
    <property type="protein sequence ID" value="PLA55129.1"/>
    <property type="molecule type" value="Genomic_DNA"/>
</dbReference>
<dbReference type="AlphaFoldDB" id="A0A0E3CL04"/>
<dbReference type="Gene3D" id="3.30.720.20">
    <property type="entry name" value="Protein of unknown function DUF1797"/>
    <property type="match status" value="1"/>
</dbReference>
<dbReference type="Proteomes" id="UP000307517">
    <property type="component" value="Unassembled WGS sequence"/>
</dbReference>
<gene>
    <name evidence="2" type="ORF">CYJ91_14300</name>
    <name evidence="3" type="ORF">E6L36_10745</name>
    <name evidence="1" type="ORF">H0N82_13470</name>
</gene>
<dbReference type="EMBL" id="SSHM01000001">
    <property type="protein sequence ID" value="THC80821.1"/>
    <property type="molecule type" value="Genomic_DNA"/>
</dbReference>
<dbReference type="Pfam" id="PF08796">
    <property type="entry name" value="DUF1797"/>
    <property type="match status" value="1"/>
</dbReference>
<evidence type="ECO:0000313" key="2">
    <source>
        <dbReference type="EMBL" id="PLA55129.1"/>
    </source>
</evidence>
<evidence type="ECO:0000313" key="1">
    <source>
        <dbReference type="EMBL" id="NZA06066.1"/>
    </source>
</evidence>
<dbReference type="RefSeq" id="WP_005688073.1">
    <property type="nucleotide sequence ID" value="NZ_BSWG01000056.1"/>
</dbReference>
<dbReference type="Proteomes" id="UP000552935">
    <property type="component" value="Unassembled WGS sequence"/>
</dbReference>
<accession>A0A2A5L1V5</accession>
<evidence type="ECO:0000313" key="6">
    <source>
        <dbReference type="Proteomes" id="UP000552935"/>
    </source>
</evidence>
<name>A0A0E3CL04_LACRH</name>
<reference evidence="3 5" key="2">
    <citation type="submission" date="2019-04" db="EMBL/GenBank/DDBJ databases">
        <title>Genome Announcement to Ensure Probiotic Safety of Lactobacillus rhamnosus UBLR-58.</title>
        <authorList>
            <person name="Sulthana A."/>
            <person name="Lakshmi S.G."/>
            <person name="Madempudi R.S."/>
        </authorList>
    </citation>
    <scope>NUCLEOTIDE SEQUENCE [LARGE SCALE GENOMIC DNA]</scope>
    <source>
        <strain evidence="3 5">UBLR-58</strain>
    </source>
</reference>
<dbReference type="InterPro" id="IPR038073">
    <property type="entry name" value="YkuJ-like_sf"/>
</dbReference>
<comment type="caution">
    <text evidence="1">The sequence shown here is derived from an EMBL/GenBank/DDBJ whole genome shotgun (WGS) entry which is preliminary data.</text>
</comment>
<dbReference type="GeneID" id="69831331"/>
<accession>A0A0E3CL04</accession>
<proteinExistence type="predicted"/>
<protein>
    <submittedName>
        <fullName evidence="2">DUF1797 domain-containing protein</fullName>
    </submittedName>
    <submittedName>
        <fullName evidence="3">DUF1797 family protein</fullName>
    </submittedName>
    <submittedName>
        <fullName evidence="1">YkuJ family protein</fullName>
    </submittedName>
</protein>
<dbReference type="Proteomes" id="UP000234212">
    <property type="component" value="Unassembled WGS sequence"/>
</dbReference>
<dbReference type="EMBL" id="JACCKI010000020">
    <property type="protein sequence ID" value="NZA06066.1"/>
    <property type="molecule type" value="Genomic_DNA"/>
</dbReference>
<dbReference type="STRING" id="47715.AWJ15_14285"/>
<reference evidence="1 6" key="3">
    <citation type="submission" date="2020-07" db="EMBL/GenBank/DDBJ databases">
        <title>Organ Donor 1.</title>
        <authorList>
            <person name="Marsh A.J."/>
            <person name="Azcarate-Peril M.A."/>
        </authorList>
    </citation>
    <scope>NUCLEOTIDE SEQUENCE [LARGE SCALE GENOMIC DNA]</scope>
    <source>
        <strain evidence="1 6">AMC0712</strain>
    </source>
</reference>
<reference evidence="2 4" key="1">
    <citation type="submission" date="2017-12" db="EMBL/GenBank/DDBJ databases">
        <title>Phylogenetic diversity of female urinary microbiome.</title>
        <authorList>
            <person name="Thomas-White K."/>
            <person name="Wolfe A.J."/>
        </authorList>
    </citation>
    <scope>NUCLEOTIDE SEQUENCE [LARGE SCALE GENOMIC DNA]</scope>
    <source>
        <strain evidence="2 4">UMB0004</strain>
    </source>
</reference>
<evidence type="ECO:0000313" key="3">
    <source>
        <dbReference type="EMBL" id="THC80821.1"/>
    </source>
</evidence>
<dbReference type="InterPro" id="IPR014904">
    <property type="entry name" value="YkuJ-like"/>
</dbReference>
<sequence>MKQSQLVAIIKRLEAMQAGDGEAQSRRFEKNGDEKGLVTYDPKTETYELEELGTHQTFQFDNIDLAAMEIYDLMDFDEDEGTNGTDSSDQAQA</sequence>
<evidence type="ECO:0000313" key="5">
    <source>
        <dbReference type="Proteomes" id="UP000307517"/>
    </source>
</evidence>